<name>A0A397YSW2_BRACM</name>
<evidence type="ECO:0000256" key="3">
    <source>
        <dbReference type="ARBA" id="ARBA00023125"/>
    </source>
</evidence>
<dbReference type="InterPro" id="IPR003657">
    <property type="entry name" value="WRKY_dom"/>
</dbReference>
<dbReference type="Proteomes" id="UP000264353">
    <property type="component" value="Chromosome A7"/>
</dbReference>
<evidence type="ECO:0000259" key="7">
    <source>
        <dbReference type="PROSITE" id="PS50811"/>
    </source>
</evidence>
<dbReference type="FunFam" id="2.20.25.80:FF:000008">
    <property type="entry name" value="WRKY transcription factor 40"/>
    <property type="match status" value="1"/>
</dbReference>
<dbReference type="GO" id="GO:0031347">
    <property type="term" value="P:regulation of defense response"/>
    <property type="evidence" value="ECO:0007669"/>
    <property type="project" value="UniProtKB-ARBA"/>
</dbReference>
<keyword evidence="3" id="KW-0238">DNA-binding</keyword>
<evidence type="ECO:0000313" key="9">
    <source>
        <dbReference type="Proteomes" id="UP000264353"/>
    </source>
</evidence>
<evidence type="ECO:0000256" key="4">
    <source>
        <dbReference type="ARBA" id="ARBA00023163"/>
    </source>
</evidence>
<dbReference type="GO" id="GO:0002237">
    <property type="term" value="P:response to molecule of bacterial origin"/>
    <property type="evidence" value="ECO:0007669"/>
    <property type="project" value="UniProtKB-ARBA"/>
</dbReference>
<dbReference type="GO" id="GO:0050832">
    <property type="term" value="P:defense response to fungus"/>
    <property type="evidence" value="ECO:0007669"/>
    <property type="project" value="UniProtKB-ARBA"/>
</dbReference>
<dbReference type="GO" id="GO:0009751">
    <property type="term" value="P:response to salicylic acid"/>
    <property type="evidence" value="ECO:0007669"/>
    <property type="project" value="UniProtKB-ARBA"/>
</dbReference>
<evidence type="ECO:0000256" key="6">
    <source>
        <dbReference type="SAM" id="MobiDB-lite"/>
    </source>
</evidence>
<accession>A0A397YSW2</accession>
<feature type="domain" description="WRKY" evidence="7">
    <location>
        <begin position="251"/>
        <end position="317"/>
    </location>
</feature>
<dbReference type="InterPro" id="IPR036576">
    <property type="entry name" value="WRKY_dom_sf"/>
</dbReference>
<keyword evidence="4" id="KW-0804">Transcription</keyword>
<dbReference type="Pfam" id="PF03106">
    <property type="entry name" value="WRKY"/>
    <property type="match status" value="1"/>
</dbReference>
<dbReference type="SMART" id="SM00774">
    <property type="entry name" value="WRKY"/>
    <property type="match status" value="1"/>
</dbReference>
<proteinExistence type="predicted"/>
<dbReference type="InterPro" id="IPR044810">
    <property type="entry name" value="WRKY_plant"/>
</dbReference>
<feature type="region of interest" description="Disordered" evidence="6">
    <location>
        <begin position="181"/>
        <end position="224"/>
    </location>
</feature>
<protein>
    <recommendedName>
        <fullName evidence="7">WRKY domain-containing protein</fullName>
    </recommendedName>
</protein>
<evidence type="ECO:0000313" key="8">
    <source>
        <dbReference type="EMBL" id="RID56502.1"/>
    </source>
</evidence>
<evidence type="ECO:0000256" key="5">
    <source>
        <dbReference type="ARBA" id="ARBA00023242"/>
    </source>
</evidence>
<comment type="subcellular location">
    <subcellularLocation>
        <location evidence="1">Nucleus</location>
    </subcellularLocation>
</comment>
<evidence type="ECO:0000256" key="2">
    <source>
        <dbReference type="ARBA" id="ARBA00023015"/>
    </source>
</evidence>
<organism evidence="8 9">
    <name type="scientific">Brassica campestris</name>
    <name type="common">Field mustard</name>
    <dbReference type="NCBI Taxonomy" id="3711"/>
    <lineage>
        <taxon>Eukaryota</taxon>
        <taxon>Viridiplantae</taxon>
        <taxon>Streptophyta</taxon>
        <taxon>Embryophyta</taxon>
        <taxon>Tracheophyta</taxon>
        <taxon>Spermatophyta</taxon>
        <taxon>Magnoliopsida</taxon>
        <taxon>eudicotyledons</taxon>
        <taxon>Gunneridae</taxon>
        <taxon>Pentapetalae</taxon>
        <taxon>rosids</taxon>
        <taxon>malvids</taxon>
        <taxon>Brassicales</taxon>
        <taxon>Brassicaceae</taxon>
        <taxon>Brassiceae</taxon>
        <taxon>Brassica</taxon>
    </lineage>
</organism>
<dbReference type="AlphaFoldDB" id="A0A397YSW2"/>
<dbReference type="GO" id="GO:0042742">
    <property type="term" value="P:defense response to bacterium"/>
    <property type="evidence" value="ECO:0007669"/>
    <property type="project" value="UniProtKB-ARBA"/>
</dbReference>
<dbReference type="GO" id="GO:0005634">
    <property type="term" value="C:nucleus"/>
    <property type="evidence" value="ECO:0007669"/>
    <property type="project" value="UniProtKB-SubCell"/>
</dbReference>
<dbReference type="GO" id="GO:0003700">
    <property type="term" value="F:DNA-binding transcription factor activity"/>
    <property type="evidence" value="ECO:0007669"/>
    <property type="project" value="InterPro"/>
</dbReference>
<dbReference type="Gene3D" id="2.20.25.80">
    <property type="entry name" value="WRKY domain"/>
    <property type="match status" value="1"/>
</dbReference>
<evidence type="ECO:0000256" key="1">
    <source>
        <dbReference type="ARBA" id="ARBA00004123"/>
    </source>
</evidence>
<reference evidence="8 9" key="1">
    <citation type="submission" date="2018-06" db="EMBL/GenBank/DDBJ databases">
        <title>WGS assembly of Brassica rapa FPsc.</title>
        <authorList>
            <person name="Bowman J."/>
            <person name="Kohchi T."/>
            <person name="Yamato K."/>
            <person name="Jenkins J."/>
            <person name="Shu S."/>
            <person name="Ishizaki K."/>
            <person name="Yamaoka S."/>
            <person name="Nishihama R."/>
            <person name="Nakamura Y."/>
            <person name="Berger F."/>
            <person name="Adam C."/>
            <person name="Aki S."/>
            <person name="Althoff F."/>
            <person name="Araki T."/>
            <person name="Arteaga-Vazquez M."/>
            <person name="Balasubrmanian S."/>
            <person name="Bauer D."/>
            <person name="Boehm C."/>
            <person name="Briginshaw L."/>
            <person name="Caballero-Perez J."/>
            <person name="Catarino B."/>
            <person name="Chen F."/>
            <person name="Chiyoda S."/>
            <person name="Chovatia M."/>
            <person name="Davies K."/>
            <person name="Delmans M."/>
            <person name="Demura T."/>
            <person name="Dierschke T."/>
            <person name="Dolan L."/>
            <person name="Dorantes-Acosta A."/>
            <person name="Eklund D."/>
            <person name="Florent S."/>
            <person name="Flores-Sandoval E."/>
            <person name="Fujiyama A."/>
            <person name="Fukuzawa H."/>
            <person name="Galik B."/>
            <person name="Grimanelli D."/>
            <person name="Grimwood J."/>
            <person name="Grossniklaus U."/>
            <person name="Hamada T."/>
            <person name="Haseloff J."/>
            <person name="Hetherington A."/>
            <person name="Higo A."/>
            <person name="Hirakawa Y."/>
            <person name="Hundley H."/>
            <person name="Ikeda Y."/>
            <person name="Inoue K."/>
            <person name="Inoue S."/>
            <person name="Ishida S."/>
            <person name="Jia Q."/>
            <person name="Kakita M."/>
            <person name="Kanazawa T."/>
            <person name="Kawai Y."/>
            <person name="Kawashima T."/>
            <person name="Kennedy M."/>
            <person name="Kinose K."/>
            <person name="Kinoshita T."/>
            <person name="Kohara Y."/>
            <person name="Koide E."/>
            <person name="Komatsu K."/>
            <person name="Kopischke S."/>
            <person name="Kubo M."/>
            <person name="Kyozuka J."/>
            <person name="Lagercrantz U."/>
            <person name="Lin S."/>
            <person name="Lindquist E."/>
            <person name="Lipzen A."/>
            <person name="Lu C."/>
            <person name="Luna E."/>
            <person name="Martienssen R."/>
            <person name="Minamino N."/>
            <person name="Mizutani M."/>
            <person name="Mizutani M."/>
            <person name="Mochizuki N."/>
            <person name="Monte I."/>
            <person name="Mosher R."/>
            <person name="Nagasaki H."/>
            <person name="Nakagami H."/>
            <person name="Naramoto S."/>
            <person name="Nishitani K."/>
            <person name="Ohtani M."/>
            <person name="Okamoto T."/>
            <person name="Okumura M."/>
            <person name="Phillips J."/>
            <person name="Pollak B."/>
            <person name="Reinders A."/>
            <person name="Roevekamp M."/>
            <person name="Sano R."/>
            <person name="Sawa S."/>
            <person name="Schmid M."/>
            <person name="Shirakawa M."/>
            <person name="Solano R."/>
            <person name="Spunde A."/>
            <person name="Suetsugu N."/>
            <person name="Sugano S."/>
            <person name="Sugiyama A."/>
            <person name="Sun R."/>
            <person name="Suzuki Y."/>
            <person name="Takenaka M."/>
            <person name="Takezawa D."/>
            <person name="Tomogane H."/>
            <person name="Tsuzuki M."/>
            <person name="Ueda T."/>
            <person name="Umeda M."/>
            <person name="Ward J."/>
            <person name="Watanabe Y."/>
            <person name="Yazaki K."/>
            <person name="Yokoyama R."/>
            <person name="Yoshitake Y."/>
            <person name="Yotsui I."/>
            <person name="Zachgo S."/>
            <person name="Schmutz J."/>
        </authorList>
    </citation>
    <scope>NUCLEOTIDE SEQUENCE [LARGE SCALE GENOMIC DNA]</scope>
    <source>
        <strain evidence="9">cv. B-3</strain>
    </source>
</reference>
<dbReference type="PROSITE" id="PS50811">
    <property type="entry name" value="WRKY"/>
    <property type="match status" value="1"/>
</dbReference>
<sequence>MDQIRVRVWVDPREDELRVLTTKSKRWNMIRPYSLLHENEKSTCCSLLPPCFLPLYIESKIIPSSTIPDQEPNKIDSYYESLSLQNSHAHIRTYSQESRSKKILHIYTSMDQYSSSLVDTSLDLTIGITRMRVEEDSTTNALVDELKRVNAENKKLSEMLTLMCDNYNVVRKQLMEYVNKSNNTAEREQTSPPKKRKSPARDEAVSSAVIGGVSESSSTDQDDQYLCKKQREETVVKEKVSRVYYKTEASDTTLVVKDGYQWRKYGQKVTRDNPSPRAYFKCACAPSCAVKKKVQRSVEDQSVLVATYEGEHNHPMPSQMDSNNGLNRYVSLGGPVAPAAAANGRCSLAKPVDLTESKKVRSPSRIEFPEVQKLLVEQMASSLTRDPNFTAALAAAVTGRLYQKNQTEK</sequence>
<dbReference type="SUPFAM" id="SSF118290">
    <property type="entry name" value="WRKY DNA-binding domain"/>
    <property type="match status" value="1"/>
</dbReference>
<dbReference type="GO" id="GO:0043565">
    <property type="term" value="F:sequence-specific DNA binding"/>
    <property type="evidence" value="ECO:0007669"/>
    <property type="project" value="InterPro"/>
</dbReference>
<dbReference type="PANTHER" id="PTHR31429:SF3">
    <property type="entry name" value="WRKY TRANSCRIPTION FACTOR 40-RELATED"/>
    <property type="match status" value="1"/>
</dbReference>
<dbReference type="PANTHER" id="PTHR31429">
    <property type="entry name" value="WRKY TRANSCRIPTION FACTOR 36-RELATED"/>
    <property type="match status" value="1"/>
</dbReference>
<gene>
    <name evidence="8" type="ORF">BRARA_G03696</name>
</gene>
<dbReference type="EMBL" id="CM010634">
    <property type="protein sequence ID" value="RID56502.1"/>
    <property type="molecule type" value="Genomic_DNA"/>
</dbReference>
<keyword evidence="5" id="KW-0539">Nucleus</keyword>
<keyword evidence="2" id="KW-0805">Transcription regulation</keyword>